<protein>
    <submittedName>
        <fullName evidence="2">Uncharacterized protein</fullName>
    </submittedName>
</protein>
<evidence type="ECO:0000313" key="3">
    <source>
        <dbReference type="Proteomes" id="UP000054653"/>
    </source>
</evidence>
<dbReference type="EMBL" id="JYDI01005269">
    <property type="protein sequence ID" value="KRY04990.1"/>
    <property type="molecule type" value="Genomic_DNA"/>
</dbReference>
<gene>
    <name evidence="2" type="ORF">T03_9960</name>
</gene>
<accession>A0A0V0YXJ1</accession>
<sequence length="63" mass="7220">MVHGILWGYCGNPEHHERPSQTTSVQHGDRRIHPKWMGRRSDKPTRAEWQNLVPATSCGVQDS</sequence>
<name>A0A0V0YXJ1_TRIBR</name>
<keyword evidence="3" id="KW-1185">Reference proteome</keyword>
<comment type="caution">
    <text evidence="2">The sequence shown here is derived from an EMBL/GenBank/DDBJ whole genome shotgun (WGS) entry which is preliminary data.</text>
</comment>
<reference evidence="2 3" key="1">
    <citation type="submission" date="2015-01" db="EMBL/GenBank/DDBJ databases">
        <title>Evolution of Trichinella species and genotypes.</title>
        <authorList>
            <person name="Korhonen P.K."/>
            <person name="Edoardo P."/>
            <person name="Giuseppe L.R."/>
            <person name="Gasser R.B."/>
        </authorList>
    </citation>
    <scope>NUCLEOTIDE SEQUENCE [LARGE SCALE GENOMIC DNA]</scope>
    <source>
        <strain evidence="2">ISS120</strain>
    </source>
</reference>
<organism evidence="2 3">
    <name type="scientific">Trichinella britovi</name>
    <name type="common">Parasitic roundworm</name>
    <dbReference type="NCBI Taxonomy" id="45882"/>
    <lineage>
        <taxon>Eukaryota</taxon>
        <taxon>Metazoa</taxon>
        <taxon>Ecdysozoa</taxon>
        <taxon>Nematoda</taxon>
        <taxon>Enoplea</taxon>
        <taxon>Dorylaimia</taxon>
        <taxon>Trichinellida</taxon>
        <taxon>Trichinellidae</taxon>
        <taxon>Trichinella</taxon>
    </lineage>
</organism>
<proteinExistence type="predicted"/>
<dbReference type="AlphaFoldDB" id="A0A0V0YXJ1"/>
<evidence type="ECO:0000256" key="1">
    <source>
        <dbReference type="SAM" id="MobiDB-lite"/>
    </source>
</evidence>
<evidence type="ECO:0000313" key="2">
    <source>
        <dbReference type="EMBL" id="KRY04990.1"/>
    </source>
</evidence>
<dbReference type="Proteomes" id="UP000054653">
    <property type="component" value="Unassembled WGS sequence"/>
</dbReference>
<feature type="region of interest" description="Disordered" evidence="1">
    <location>
        <begin position="11"/>
        <end position="50"/>
    </location>
</feature>